<feature type="compositionally biased region" description="Low complexity" evidence="11">
    <location>
        <begin position="292"/>
        <end position="315"/>
    </location>
</feature>
<feature type="region of interest" description="Disordered" evidence="11">
    <location>
        <begin position="1"/>
        <end position="40"/>
    </location>
</feature>
<proteinExistence type="inferred from homology"/>
<comment type="similarity">
    <text evidence="4">Belongs to the sorting nexin family.</text>
</comment>
<dbReference type="GO" id="GO:0030904">
    <property type="term" value="C:retromer complex"/>
    <property type="evidence" value="ECO:0007669"/>
    <property type="project" value="UniProtKB-ARBA"/>
</dbReference>
<feature type="compositionally biased region" description="Basic and acidic residues" evidence="11">
    <location>
        <begin position="73"/>
        <end position="101"/>
    </location>
</feature>
<comment type="caution">
    <text evidence="13">The sequence shown here is derived from an EMBL/GenBank/DDBJ whole genome shotgun (WGS) entry which is preliminary data.</text>
</comment>
<dbReference type="OrthoDB" id="271164at2759"/>
<feature type="compositionally biased region" description="Low complexity" evidence="11">
    <location>
        <begin position="115"/>
        <end position="134"/>
    </location>
</feature>
<evidence type="ECO:0000256" key="4">
    <source>
        <dbReference type="ARBA" id="ARBA00010883"/>
    </source>
</evidence>
<dbReference type="GO" id="GO:0045053">
    <property type="term" value="P:protein retention in Golgi apparatus"/>
    <property type="evidence" value="ECO:0007669"/>
    <property type="project" value="TreeGrafter"/>
</dbReference>
<dbReference type="GO" id="GO:0005794">
    <property type="term" value="C:Golgi apparatus"/>
    <property type="evidence" value="ECO:0007669"/>
    <property type="project" value="UniProtKB-SubCell"/>
</dbReference>
<dbReference type="Proteomes" id="UP000230002">
    <property type="component" value="Unassembled WGS sequence"/>
</dbReference>
<feature type="compositionally biased region" description="Basic and acidic residues" evidence="11">
    <location>
        <begin position="162"/>
        <end position="171"/>
    </location>
</feature>
<keyword evidence="8" id="KW-0653">Protein transport</keyword>
<keyword evidence="7" id="KW-0597">Phosphoprotein</keyword>
<evidence type="ECO:0000256" key="5">
    <source>
        <dbReference type="ARBA" id="ARBA00022448"/>
    </source>
</evidence>
<keyword evidence="10" id="KW-0472">Membrane</keyword>
<feature type="region of interest" description="Disordered" evidence="11">
    <location>
        <begin position="256"/>
        <end position="318"/>
    </location>
</feature>
<dbReference type="GO" id="GO:0005768">
    <property type="term" value="C:endosome"/>
    <property type="evidence" value="ECO:0007669"/>
    <property type="project" value="TreeGrafter"/>
</dbReference>
<dbReference type="FunFam" id="1.20.1270.60:FF:000022">
    <property type="entry name" value="Sorting nexin 3 protein"/>
    <property type="match status" value="1"/>
</dbReference>
<evidence type="ECO:0000313" key="14">
    <source>
        <dbReference type="Proteomes" id="UP000230002"/>
    </source>
</evidence>
<feature type="compositionally biased region" description="Polar residues" evidence="11">
    <location>
        <begin position="18"/>
        <end position="32"/>
    </location>
</feature>
<dbReference type="EMBL" id="AYKW01000056">
    <property type="protein sequence ID" value="PIL25126.1"/>
    <property type="molecule type" value="Genomic_DNA"/>
</dbReference>
<dbReference type="GO" id="GO:0042147">
    <property type="term" value="P:retrograde transport, endosome to Golgi"/>
    <property type="evidence" value="ECO:0007669"/>
    <property type="project" value="TreeGrafter"/>
</dbReference>
<keyword evidence="14" id="KW-1185">Reference proteome</keyword>
<feature type="compositionally biased region" description="Polar residues" evidence="11">
    <location>
        <begin position="209"/>
        <end position="220"/>
    </location>
</feature>
<dbReference type="InterPro" id="IPR036871">
    <property type="entry name" value="PX_dom_sf"/>
</dbReference>
<dbReference type="PANTHER" id="PTHR10555">
    <property type="entry name" value="SORTING NEXIN"/>
    <property type="match status" value="1"/>
</dbReference>
<feature type="domain" description="PX" evidence="12">
    <location>
        <begin position="324"/>
        <end position="440"/>
    </location>
</feature>
<dbReference type="Pfam" id="PF09325">
    <property type="entry name" value="Vps5"/>
    <property type="match status" value="1"/>
</dbReference>
<keyword evidence="6" id="KW-0963">Cytoplasm</keyword>
<evidence type="ECO:0000313" key="13">
    <source>
        <dbReference type="EMBL" id="PIL25126.1"/>
    </source>
</evidence>
<organism evidence="13 14">
    <name type="scientific">Ganoderma sinense ZZ0214-1</name>
    <dbReference type="NCBI Taxonomy" id="1077348"/>
    <lineage>
        <taxon>Eukaryota</taxon>
        <taxon>Fungi</taxon>
        <taxon>Dikarya</taxon>
        <taxon>Basidiomycota</taxon>
        <taxon>Agaricomycotina</taxon>
        <taxon>Agaricomycetes</taxon>
        <taxon>Polyporales</taxon>
        <taxon>Polyporaceae</taxon>
        <taxon>Ganoderma</taxon>
    </lineage>
</organism>
<dbReference type="PANTHER" id="PTHR10555:SF170">
    <property type="entry name" value="FI18122P1"/>
    <property type="match status" value="1"/>
</dbReference>
<dbReference type="SUPFAM" id="SSF64268">
    <property type="entry name" value="PX domain"/>
    <property type="match status" value="1"/>
</dbReference>
<dbReference type="InterPro" id="IPR015404">
    <property type="entry name" value="Vps5_C"/>
</dbReference>
<feature type="region of interest" description="Disordered" evidence="11">
    <location>
        <begin position="65"/>
        <end position="221"/>
    </location>
</feature>
<evidence type="ECO:0000259" key="12">
    <source>
        <dbReference type="PROSITE" id="PS50195"/>
    </source>
</evidence>
<comment type="subcellular location">
    <subcellularLocation>
        <location evidence="2">Cytoplasm</location>
    </subcellularLocation>
    <subcellularLocation>
        <location evidence="3">Golgi apparatus</location>
    </subcellularLocation>
    <subcellularLocation>
        <location evidence="1">Membrane</location>
        <topology evidence="1">Peripheral membrane protein</topology>
        <orientation evidence="1">Cytoplasmic side</orientation>
    </subcellularLocation>
</comment>
<gene>
    <name evidence="13" type="ORF">GSI_13015</name>
</gene>
<dbReference type="SMART" id="SM00312">
    <property type="entry name" value="PX"/>
    <property type="match status" value="1"/>
</dbReference>
<evidence type="ECO:0000256" key="11">
    <source>
        <dbReference type="SAM" id="MobiDB-lite"/>
    </source>
</evidence>
<dbReference type="AlphaFoldDB" id="A0A2G8RUD2"/>
<evidence type="ECO:0000256" key="3">
    <source>
        <dbReference type="ARBA" id="ARBA00004555"/>
    </source>
</evidence>
<dbReference type="CDD" id="cd07627">
    <property type="entry name" value="BAR_Vps5p"/>
    <property type="match status" value="1"/>
</dbReference>
<dbReference type="GO" id="GO:0035091">
    <property type="term" value="F:phosphatidylinositol binding"/>
    <property type="evidence" value="ECO:0007669"/>
    <property type="project" value="InterPro"/>
</dbReference>
<dbReference type="SUPFAM" id="SSF103657">
    <property type="entry name" value="BAR/IMD domain-like"/>
    <property type="match status" value="1"/>
</dbReference>
<feature type="compositionally biased region" description="Polar residues" evidence="11">
    <location>
        <begin position="142"/>
        <end position="158"/>
    </location>
</feature>
<dbReference type="Pfam" id="PF00787">
    <property type="entry name" value="PX"/>
    <property type="match status" value="1"/>
</dbReference>
<evidence type="ECO:0000256" key="8">
    <source>
        <dbReference type="ARBA" id="ARBA00022927"/>
    </source>
</evidence>
<evidence type="ECO:0000256" key="6">
    <source>
        <dbReference type="ARBA" id="ARBA00022490"/>
    </source>
</evidence>
<dbReference type="STRING" id="1077348.A0A2G8RUD2"/>
<evidence type="ECO:0000256" key="9">
    <source>
        <dbReference type="ARBA" id="ARBA00023034"/>
    </source>
</evidence>
<dbReference type="GO" id="GO:0005829">
    <property type="term" value="C:cytosol"/>
    <property type="evidence" value="ECO:0007669"/>
    <property type="project" value="GOC"/>
</dbReference>
<reference evidence="13 14" key="1">
    <citation type="journal article" date="2015" name="Sci. Rep.">
        <title>Chromosome-level genome map provides insights into diverse defense mechanisms in the medicinal fungus Ganoderma sinense.</title>
        <authorList>
            <person name="Zhu Y."/>
            <person name="Xu J."/>
            <person name="Sun C."/>
            <person name="Zhou S."/>
            <person name="Xu H."/>
            <person name="Nelson D.R."/>
            <person name="Qian J."/>
            <person name="Song J."/>
            <person name="Luo H."/>
            <person name="Xiang L."/>
            <person name="Li Y."/>
            <person name="Xu Z."/>
            <person name="Ji A."/>
            <person name="Wang L."/>
            <person name="Lu S."/>
            <person name="Hayward A."/>
            <person name="Sun W."/>
            <person name="Li X."/>
            <person name="Schwartz D.C."/>
            <person name="Wang Y."/>
            <person name="Chen S."/>
        </authorList>
    </citation>
    <scope>NUCLEOTIDE SEQUENCE [LARGE SCALE GENOMIC DNA]</scope>
    <source>
        <strain evidence="13 14">ZZ0214-1</strain>
    </source>
</reference>
<evidence type="ECO:0000256" key="10">
    <source>
        <dbReference type="ARBA" id="ARBA00023136"/>
    </source>
</evidence>
<dbReference type="PROSITE" id="PS50195">
    <property type="entry name" value="PX"/>
    <property type="match status" value="1"/>
</dbReference>
<dbReference type="InterPro" id="IPR035803">
    <property type="entry name" value="BAR_Vps5"/>
</dbReference>
<dbReference type="InterPro" id="IPR001683">
    <property type="entry name" value="PX_dom"/>
</dbReference>
<feature type="compositionally biased region" description="Polar residues" evidence="11">
    <location>
        <begin position="261"/>
        <end position="281"/>
    </location>
</feature>
<name>A0A2G8RUD2_9APHY</name>
<sequence>MDSGFDDLLAPSRDVMNNPFQDPFSQARSSSPDPWASYGTAVPSFNEEALAFGSTTSPTALTHNAFADVGGFQDHEPEDYSTHSDFQRDDPPAQEEHKPQEEDTLASPADPLDTAAFNAAEAAAEAEEAAAAAASSGLPTGLVTSPSQSRGFRESISTDVEEPPKPSELEPSRTPTPPIAAEQTPKPSSPLTTEHRVEVPGRTAGHVSRGSTASFSSSQILHKAEPTSVNPLDQHSALNRSIAGLSIGGETLGGWQGASGGWQTQTTYTVPEPSRPQNQSVSDDDDDDDRPIAQTMAARAARAASPTTSVSTPASGKKENGIQPVFVITVDDPQRVGDPIRAYTMYTVHTKTTSPMYKKSTFSVLRRYSDFLWLYETLSMNNPGVVVPPVPDKNTFGRFDEEFVQQRRMGLAKCIQKIANHPVLQKDTDLKMFLESDTFALDIKHRKAEIAQEKGGLMAAIGQTIAGPRFYEIDEWFDKQKAYLDSLETQLRGLVKAIDIVAKQRADVAIAAGEFAQAVTELAGCDVGDQLVSSLTGLADVERKVQELQNIQASEDVITILSTADEYARLINSVRLAFSSRVRIYHAWQNADAHLRRTKQTHESNRAQGRLGPDQLSRSLAIVGEAERRALEAKQEFDHVSRLVKAEVARFEQERIEDFKNALEAFLEGMIKRQKQLIASWENFQQSLLKQVAPQSLQRPLDSPTAVSAS</sequence>
<dbReference type="Gene3D" id="1.20.1270.60">
    <property type="entry name" value="Arfaptin homology (AH) domain/BAR domain"/>
    <property type="match status" value="1"/>
</dbReference>
<keyword evidence="5" id="KW-0813">Transport</keyword>
<evidence type="ECO:0000256" key="2">
    <source>
        <dbReference type="ARBA" id="ARBA00004496"/>
    </source>
</evidence>
<dbReference type="Gene3D" id="3.30.1520.10">
    <property type="entry name" value="Phox-like domain"/>
    <property type="match status" value="1"/>
</dbReference>
<evidence type="ECO:0000256" key="1">
    <source>
        <dbReference type="ARBA" id="ARBA00004287"/>
    </source>
</evidence>
<accession>A0A2G8RUD2</accession>
<dbReference type="GO" id="GO:0015031">
    <property type="term" value="P:protein transport"/>
    <property type="evidence" value="ECO:0007669"/>
    <property type="project" value="UniProtKB-KW"/>
</dbReference>
<dbReference type="InterPro" id="IPR027267">
    <property type="entry name" value="AH/BAR_dom_sf"/>
</dbReference>
<keyword evidence="9" id="KW-0333">Golgi apparatus</keyword>
<protein>
    <recommendedName>
        <fullName evidence="12">PX domain-containing protein</fullName>
    </recommendedName>
</protein>
<dbReference type="FunFam" id="3.30.1520.10:FF:000013">
    <property type="entry name" value="Putative Sorting nexin 3"/>
    <property type="match status" value="1"/>
</dbReference>
<evidence type="ECO:0000256" key="7">
    <source>
        <dbReference type="ARBA" id="ARBA00022553"/>
    </source>
</evidence>